<dbReference type="PANTHER" id="PTHR43792">
    <property type="entry name" value="GNAT FAMILY, PUTATIVE (AFU_ORTHOLOGUE AFUA_3G00765)-RELATED-RELATED"/>
    <property type="match status" value="1"/>
</dbReference>
<name>A0ABV8LSD8_9ACTN</name>
<dbReference type="InterPro" id="IPR016181">
    <property type="entry name" value="Acyl_CoA_acyltransferase"/>
</dbReference>
<accession>A0ABV8LSD8</accession>
<feature type="domain" description="N-acetyltransferase" evidence="1">
    <location>
        <begin position="5"/>
        <end position="154"/>
    </location>
</feature>
<dbReference type="Proteomes" id="UP001595816">
    <property type="component" value="Unassembled WGS sequence"/>
</dbReference>
<evidence type="ECO:0000259" key="1">
    <source>
        <dbReference type="PROSITE" id="PS51186"/>
    </source>
</evidence>
<reference evidence="3" key="1">
    <citation type="journal article" date="2019" name="Int. J. Syst. Evol. Microbiol.">
        <title>The Global Catalogue of Microorganisms (GCM) 10K type strain sequencing project: providing services to taxonomists for standard genome sequencing and annotation.</title>
        <authorList>
            <consortium name="The Broad Institute Genomics Platform"/>
            <consortium name="The Broad Institute Genome Sequencing Center for Infectious Disease"/>
            <person name="Wu L."/>
            <person name="Ma J."/>
        </authorList>
    </citation>
    <scope>NUCLEOTIDE SEQUENCE [LARGE SCALE GENOMIC DNA]</scope>
    <source>
        <strain evidence="3">CGMCC 4.7289</strain>
    </source>
</reference>
<protein>
    <submittedName>
        <fullName evidence="2">GNAT family N-acetyltransferase</fullName>
    </submittedName>
</protein>
<dbReference type="EMBL" id="JBHSAY010000015">
    <property type="protein sequence ID" value="MFC4133982.1"/>
    <property type="molecule type" value="Genomic_DNA"/>
</dbReference>
<organism evidence="2 3">
    <name type="scientific">Hamadaea flava</name>
    <dbReference type="NCBI Taxonomy" id="1742688"/>
    <lineage>
        <taxon>Bacteria</taxon>
        <taxon>Bacillati</taxon>
        <taxon>Actinomycetota</taxon>
        <taxon>Actinomycetes</taxon>
        <taxon>Micromonosporales</taxon>
        <taxon>Micromonosporaceae</taxon>
        <taxon>Hamadaea</taxon>
    </lineage>
</organism>
<dbReference type="CDD" id="cd04301">
    <property type="entry name" value="NAT_SF"/>
    <property type="match status" value="1"/>
</dbReference>
<dbReference type="Pfam" id="PF13302">
    <property type="entry name" value="Acetyltransf_3"/>
    <property type="match status" value="1"/>
</dbReference>
<dbReference type="InterPro" id="IPR000182">
    <property type="entry name" value="GNAT_dom"/>
</dbReference>
<dbReference type="SUPFAM" id="SSF55729">
    <property type="entry name" value="Acyl-CoA N-acyltransferases (Nat)"/>
    <property type="match status" value="1"/>
</dbReference>
<gene>
    <name evidence="2" type="ORF">ACFOZ4_25515</name>
</gene>
<dbReference type="InterPro" id="IPR051531">
    <property type="entry name" value="N-acetyltransferase"/>
</dbReference>
<dbReference type="RefSeq" id="WP_253761817.1">
    <property type="nucleotide sequence ID" value="NZ_JAMZDZ010000001.1"/>
</dbReference>
<dbReference type="Gene3D" id="3.40.630.30">
    <property type="match status" value="1"/>
</dbReference>
<evidence type="ECO:0000313" key="3">
    <source>
        <dbReference type="Proteomes" id="UP001595816"/>
    </source>
</evidence>
<keyword evidence="3" id="KW-1185">Reference proteome</keyword>
<dbReference type="PROSITE" id="PS51186">
    <property type="entry name" value="GNAT"/>
    <property type="match status" value="1"/>
</dbReference>
<sequence length="154" mass="16733">MDIDVELRELTPADAEQFHAFAAHPLVQPTINATQVPTVAEVRTFLTQLAANNDGVRRERAIVVDGKVIGSIGLTLEGSSAELGYVVRPDYWGRGVATQAALLMVRLGFDELGLTRIYAVFSMDNPASVRVVEKAGLRQVDAKTWEIVRSAARG</sequence>
<proteinExistence type="predicted"/>
<comment type="caution">
    <text evidence="2">The sequence shown here is derived from an EMBL/GenBank/DDBJ whole genome shotgun (WGS) entry which is preliminary data.</text>
</comment>
<evidence type="ECO:0000313" key="2">
    <source>
        <dbReference type="EMBL" id="MFC4133982.1"/>
    </source>
</evidence>